<dbReference type="InterPro" id="IPR006680">
    <property type="entry name" value="Amidohydro-rel"/>
</dbReference>
<sequence>MASTSSLLIHVTIITRLLIRGNEIAAIGKTAYLLHDLLVSDDTKHIDCSGRIILPGLINIHAHLAESLLRDGYIGARLTIAEMLESGTTCFLEAMLTHRTGFENVAAAVGEMSIRACLGKLVKVEEANKATGIIDARDRNISSISIASALEAHDAHHGSCDGRLHVWMAARTHRSSPAALHRAIRDACESNGLGLTMHCAETPKDLQIFAGCYDCTHAEFCKDNNLVRNGGKTVLAHMVNLKLEKDVHLLSKRGVAVAHNPASNCKLASGIAPIPELMDGNVNVSLGTDGAPCNNTYDMRDAAVMSADKTLEMTTIDGPRALGLEDKIGSLEVGKLAEQILHGGVDAITTVVHPCTGSDVEKVVVNGRVLVQNQKPVCADEQEILLQARQAAKRIRDSAGVIARQTRNYL</sequence>
<evidence type="ECO:0000256" key="1">
    <source>
        <dbReference type="ARBA" id="ARBA00022801"/>
    </source>
</evidence>
<dbReference type="RefSeq" id="XP_040874636.1">
    <property type="nucleotide sequence ID" value="XM_041027201.1"/>
</dbReference>
<dbReference type="SUPFAM" id="SSF51338">
    <property type="entry name" value="Composite domain of metallo-dependent hydrolases"/>
    <property type="match status" value="2"/>
</dbReference>
<dbReference type="SUPFAM" id="SSF51556">
    <property type="entry name" value="Metallo-dependent hydrolases"/>
    <property type="match status" value="1"/>
</dbReference>
<dbReference type="Proteomes" id="UP000030672">
    <property type="component" value="Unassembled WGS sequence"/>
</dbReference>
<accession>A0A074VJ61</accession>
<dbReference type="InterPro" id="IPR050287">
    <property type="entry name" value="MTA/SAH_deaminase"/>
</dbReference>
<evidence type="ECO:0000259" key="2">
    <source>
        <dbReference type="Pfam" id="PF01979"/>
    </source>
</evidence>
<proteinExistence type="predicted"/>
<gene>
    <name evidence="3" type="ORF">M437DRAFT_79566</name>
</gene>
<evidence type="ECO:0000313" key="3">
    <source>
        <dbReference type="EMBL" id="KEQ57612.1"/>
    </source>
</evidence>
<organism evidence="3 4">
    <name type="scientific">Aureobasidium melanogenum (strain CBS 110374)</name>
    <name type="common">Aureobasidium pullulans var. melanogenum</name>
    <dbReference type="NCBI Taxonomy" id="1043003"/>
    <lineage>
        <taxon>Eukaryota</taxon>
        <taxon>Fungi</taxon>
        <taxon>Dikarya</taxon>
        <taxon>Ascomycota</taxon>
        <taxon>Pezizomycotina</taxon>
        <taxon>Dothideomycetes</taxon>
        <taxon>Dothideomycetidae</taxon>
        <taxon>Dothideales</taxon>
        <taxon>Saccotheciaceae</taxon>
        <taxon>Aureobasidium</taxon>
    </lineage>
</organism>
<protein>
    <submittedName>
        <fullName evidence="3">Metallo-dependent hydrolase</fullName>
    </submittedName>
</protein>
<keyword evidence="1 3" id="KW-0378">Hydrolase</keyword>
<reference evidence="3 4" key="1">
    <citation type="journal article" date="2014" name="BMC Genomics">
        <title>Genome sequencing of four Aureobasidium pullulans varieties: biotechnological potential, stress tolerance, and description of new species.</title>
        <authorList>
            <person name="Gostin Ar C."/>
            <person name="Ohm R.A."/>
            <person name="Kogej T."/>
            <person name="Sonjak S."/>
            <person name="Turk M."/>
            <person name="Zajc J."/>
            <person name="Zalar P."/>
            <person name="Grube M."/>
            <person name="Sun H."/>
            <person name="Han J."/>
            <person name="Sharma A."/>
            <person name="Chiniquy J."/>
            <person name="Ngan C.Y."/>
            <person name="Lipzen A."/>
            <person name="Barry K."/>
            <person name="Grigoriev I.V."/>
            <person name="Gunde-Cimerman N."/>
        </authorList>
    </citation>
    <scope>NUCLEOTIDE SEQUENCE [LARGE SCALE GENOMIC DNA]</scope>
    <source>
        <strain evidence="3 4">CBS 110374</strain>
    </source>
</reference>
<evidence type="ECO:0000313" key="4">
    <source>
        <dbReference type="Proteomes" id="UP000030672"/>
    </source>
</evidence>
<dbReference type="InterPro" id="IPR011059">
    <property type="entry name" value="Metal-dep_hydrolase_composite"/>
</dbReference>
<dbReference type="GO" id="GO:0016810">
    <property type="term" value="F:hydrolase activity, acting on carbon-nitrogen (but not peptide) bonds"/>
    <property type="evidence" value="ECO:0007669"/>
    <property type="project" value="InterPro"/>
</dbReference>
<feature type="domain" description="Amidohydrolase-related" evidence="2">
    <location>
        <begin position="52"/>
        <end position="369"/>
    </location>
</feature>
<dbReference type="PANTHER" id="PTHR43794">
    <property type="entry name" value="AMINOHYDROLASE SSNA-RELATED"/>
    <property type="match status" value="1"/>
</dbReference>
<dbReference type="AlphaFoldDB" id="A0A074VJ61"/>
<dbReference type="PANTHER" id="PTHR43794:SF11">
    <property type="entry name" value="AMIDOHYDROLASE-RELATED DOMAIN-CONTAINING PROTEIN"/>
    <property type="match status" value="1"/>
</dbReference>
<name>A0A074VJ61_AURM1</name>
<dbReference type="STRING" id="1043003.A0A074VJ61"/>
<dbReference type="HOGENOM" id="CLU_012358_2_1_1"/>
<dbReference type="Pfam" id="PF01979">
    <property type="entry name" value="Amidohydro_1"/>
    <property type="match status" value="1"/>
</dbReference>
<keyword evidence="4" id="KW-1185">Reference proteome</keyword>
<dbReference type="GeneID" id="63920574"/>
<dbReference type="InterPro" id="IPR032466">
    <property type="entry name" value="Metal_Hydrolase"/>
</dbReference>
<dbReference type="Gene3D" id="3.20.20.140">
    <property type="entry name" value="Metal-dependent hydrolases"/>
    <property type="match status" value="1"/>
</dbReference>
<dbReference type="EMBL" id="KL584883">
    <property type="protein sequence ID" value="KEQ57612.1"/>
    <property type="molecule type" value="Genomic_DNA"/>
</dbReference>